<gene>
    <name evidence="2" type="primary">lag3</name>
</gene>
<dbReference type="RefSeq" id="XP_073782092.1">
    <property type="nucleotide sequence ID" value="XM_073925991.1"/>
</dbReference>
<dbReference type="Proteomes" id="UP000000437">
    <property type="component" value="Chromosome 16"/>
</dbReference>
<sequence length="468" mass="51949">MTLTGLVMVLGLALVFEGGECRHHEVFVAEGSVAVLPCMDESSSVSHPNAVYWSKIVGNSQKTVWRREKSGLEFRPLRDLPRAKCPAPNFGKGDYSLHITETRLADGGQYICEVEGKTKMQKVIMLRVVRASISPSIVFEGLRIEAMCHVKPETPDISIKWKQNGEFVNSAIISTVSQRDAGKWTCQVSYNNMKVEATTTLQVRGISSPQNDSSVFYGSVGSTISLPCVFTDGLIPNTVKWLRASAATNSPVTLPHSAFNSSSGFIKRVEVGDEGTYMCSGVMEGLNGRSIKLQRTMKLVVARVLSSSSDPMTLMCNLSDSSQITSYEWLCVNYSPNDTQTLTTVQRTKNPSIQVTEKDAGEWMCRYYGNQGLLGNVTSHFYTMGALKSGNSSSGNKTAMVLGLGFLFMVIFLILFQMYRNYRRKQKIHLYPAMENIVHQTITEREWKERSREKRAEACIGEPKSVCV</sequence>
<accession>A0AC58HJH6</accession>
<name>A0AC58HJH6_DANRE</name>
<evidence type="ECO:0000313" key="1">
    <source>
        <dbReference type="Proteomes" id="UP000000437"/>
    </source>
</evidence>
<protein>
    <submittedName>
        <fullName evidence="2">Lymphocyte activation gene 3 protein isoform X1</fullName>
    </submittedName>
</protein>
<keyword evidence="1" id="KW-1185">Reference proteome</keyword>
<organism evidence="1 2">
    <name type="scientific">Danio rerio</name>
    <name type="common">Zebrafish</name>
    <name type="synonym">Brachydanio rerio</name>
    <dbReference type="NCBI Taxonomy" id="7955"/>
    <lineage>
        <taxon>Eukaryota</taxon>
        <taxon>Metazoa</taxon>
        <taxon>Chordata</taxon>
        <taxon>Craniata</taxon>
        <taxon>Vertebrata</taxon>
        <taxon>Euteleostomi</taxon>
        <taxon>Actinopterygii</taxon>
        <taxon>Neopterygii</taxon>
        <taxon>Teleostei</taxon>
        <taxon>Ostariophysi</taxon>
        <taxon>Cypriniformes</taxon>
        <taxon>Danionidae</taxon>
        <taxon>Danioninae</taxon>
        <taxon>Danio</taxon>
    </lineage>
</organism>
<proteinExistence type="predicted"/>
<reference evidence="2" key="1">
    <citation type="submission" date="2025-08" db="UniProtKB">
        <authorList>
            <consortium name="RefSeq"/>
        </authorList>
    </citation>
    <scope>IDENTIFICATION</scope>
    <source>
        <strain evidence="2">Tuebingen</strain>
        <tissue evidence="2">Fibroblasts and whole tissue</tissue>
    </source>
</reference>
<evidence type="ECO:0000313" key="2">
    <source>
        <dbReference type="RefSeq" id="XP_073782092.1"/>
    </source>
</evidence>